<reference evidence="1 2" key="1">
    <citation type="submission" date="2017-11" db="EMBL/GenBank/DDBJ databases">
        <title>Genome analysis of Streptococcus suis serotype chz stain ah681.</title>
        <authorList>
            <person name="Pan Z."/>
            <person name="Zhang Y."/>
            <person name="Ma J."/>
            <person name="Lu P."/>
            <person name="Zhu Y."/>
            <person name="Zhong X."/>
            <person name="Dong W."/>
            <person name="Lu C."/>
            <person name="Yao H."/>
        </authorList>
    </citation>
    <scope>NUCLEOTIDE SEQUENCE [LARGE SCALE GENOMIC DNA]</scope>
    <source>
        <strain evidence="1 2">AH681</strain>
    </source>
</reference>
<evidence type="ECO:0000313" key="1">
    <source>
        <dbReference type="EMBL" id="AUA18853.1"/>
    </source>
</evidence>
<gene>
    <name evidence="1" type="ORF">CWI26_04775</name>
</gene>
<dbReference type="EMBL" id="CP025043">
    <property type="protein sequence ID" value="AUA18853.1"/>
    <property type="molecule type" value="Genomic_DNA"/>
</dbReference>
<name>A0A2I5KNB5_STRSU</name>
<sequence>MAENILILGNGFDLAMGRKTSYGDFLKFARHIKVLDCHILQHYNKKDIQEAFSAFIDDIDELWENHEDDETKQSEEEQNFYNKLKADQKFLLISEHIFEKLAILKDDCTTLVALNSFKKGATKRYLLNQIREELKKDTSISNRFFNIDCVLELTKSSEKRNIDWLLSLPNNLYIDYIEKHKDKLGKNWSGIELAISDIAEGIQVIKHNLNQIPNLLGPNAELTFRDEDNYVAIKYIYFIMRQKFGGYSSIVRSKVLDNINDDFIKALDDLTSYLEFYLTYLDKVDFEMQKISPVSTALDAIQNIEKSKVITFNYTNTASEMLGVTEDNTHFVHGKCSFERSDDDINTMVFGIEDKEAEAENINQDLIPYQKFYQRAVKETGSKFENFFENTLEFSDDGVYSASKNIIIFGHSVDPLDKEIFKACFDLAHEVDYAYKFIITYLDEVTKRNIVKNLAIILGKRKLVELTGRGNIVFVKSYDIDQMRKELLN</sequence>
<protein>
    <recommendedName>
        <fullName evidence="3">Phage abortive infection protein</fullName>
    </recommendedName>
</protein>
<dbReference type="RefSeq" id="WP_100881304.1">
    <property type="nucleotide sequence ID" value="NZ_CP025043.1"/>
</dbReference>
<dbReference type="AlphaFoldDB" id="A0A2I5KNB5"/>
<evidence type="ECO:0000313" key="2">
    <source>
        <dbReference type="Proteomes" id="UP000231863"/>
    </source>
</evidence>
<evidence type="ECO:0008006" key="3">
    <source>
        <dbReference type="Google" id="ProtNLM"/>
    </source>
</evidence>
<dbReference type="Pfam" id="PF14253">
    <property type="entry name" value="AbiH"/>
    <property type="match status" value="1"/>
</dbReference>
<dbReference type="InterPro" id="IPR025935">
    <property type="entry name" value="AbiH"/>
</dbReference>
<organism evidence="1 2">
    <name type="scientific">Streptococcus suis</name>
    <dbReference type="NCBI Taxonomy" id="1307"/>
    <lineage>
        <taxon>Bacteria</taxon>
        <taxon>Bacillati</taxon>
        <taxon>Bacillota</taxon>
        <taxon>Bacilli</taxon>
        <taxon>Lactobacillales</taxon>
        <taxon>Streptococcaceae</taxon>
        <taxon>Streptococcus</taxon>
    </lineage>
</organism>
<dbReference type="Proteomes" id="UP000231863">
    <property type="component" value="Chromosome"/>
</dbReference>
<proteinExistence type="predicted"/>
<accession>A0A2I5KNB5</accession>